<sequence length="134" mass="15405">MNKFEKARRMALRRDTGNRPAPSPPPLRPRAAAYLIAHACFICRKSFRIAPRPQRRSRCPCCAGDLHEMGRSFKAPPARNREQWRKVQALYEAGFRFFSYGSFDAPPLPARLRDVEAFIRDNPEHPMRVAVPVS</sequence>
<feature type="compositionally biased region" description="Basic and acidic residues" evidence="1">
    <location>
        <begin position="1"/>
        <end position="17"/>
    </location>
</feature>
<evidence type="ECO:0000313" key="3">
    <source>
        <dbReference type="Proteomes" id="UP000320431"/>
    </source>
</evidence>
<comment type="caution">
    <text evidence="2">The sequence shown here is derived from an EMBL/GenBank/DDBJ whole genome shotgun (WGS) entry which is preliminary data.</text>
</comment>
<name>A0A508AYB2_9GAMM</name>
<gene>
    <name evidence="2" type="ORF">FKV24_011500</name>
</gene>
<dbReference type="RefSeq" id="WP_141482481.1">
    <property type="nucleotide sequence ID" value="NZ_VICD02000200.1"/>
</dbReference>
<dbReference type="EMBL" id="VICD02000200">
    <property type="protein sequence ID" value="KAB8181823.1"/>
    <property type="molecule type" value="Genomic_DNA"/>
</dbReference>
<reference evidence="2 3" key="1">
    <citation type="submission" date="2019-10" db="EMBL/GenBank/DDBJ databases">
        <title>Lysobacter alkalisoli sp. nov., isolated from saline-alkaline soil.</title>
        <authorList>
            <person name="Sun J.-Q."/>
        </authorList>
    </citation>
    <scope>NUCLEOTIDE SEQUENCE [LARGE SCALE GENOMIC DNA]</scope>
    <source>
        <strain evidence="2 3">KCTC 42381</strain>
    </source>
</reference>
<protein>
    <submittedName>
        <fullName evidence="2">Uncharacterized protein</fullName>
    </submittedName>
</protein>
<dbReference type="Proteomes" id="UP000320431">
    <property type="component" value="Unassembled WGS sequence"/>
</dbReference>
<evidence type="ECO:0000256" key="1">
    <source>
        <dbReference type="SAM" id="MobiDB-lite"/>
    </source>
</evidence>
<accession>A0A508AYB2</accession>
<dbReference type="AlphaFoldDB" id="A0A508AYB2"/>
<evidence type="ECO:0000313" key="2">
    <source>
        <dbReference type="EMBL" id="KAB8181823.1"/>
    </source>
</evidence>
<proteinExistence type="predicted"/>
<organism evidence="2 3">
    <name type="scientific">Marilutibacter maris</name>
    <dbReference type="NCBI Taxonomy" id="1605891"/>
    <lineage>
        <taxon>Bacteria</taxon>
        <taxon>Pseudomonadati</taxon>
        <taxon>Pseudomonadota</taxon>
        <taxon>Gammaproteobacteria</taxon>
        <taxon>Lysobacterales</taxon>
        <taxon>Lysobacteraceae</taxon>
        <taxon>Marilutibacter</taxon>
    </lineage>
</organism>
<feature type="region of interest" description="Disordered" evidence="1">
    <location>
        <begin position="1"/>
        <end position="27"/>
    </location>
</feature>